<sequence length="448" mass="53540">MSWEKGVIVGISYEYYFIASSSEEVLLNRNLTREIFQIGDCIRFTASKSSWKESGFKIRREVLQYERCEKFIEWEMQHKKNAALLILDIVDVNVEYHEKTNRDVRCLRTTFLEKVYDSGHVSKTEKFTGRELLGKKVVAVRITNDWNDSYWAVLNVISDRNPNGRIEMEGIVMMIPSKETTDNLYVRVPFRDRDVIFPLSARGNQPDSKYYGRWISFKLPQASFILDSNSDVRLIDDVYPTRSYRGRIEIRVQVKFNRNNWNGRSDIELGSEGFGTILDKEYVLEKYQRLSTFSDQAWIYQFHYDVQRNIRFILSDKQEEWDFSFENGQRLQNDYCRDSKQEKYRFEDFGKEQNFRRQRSASERSSDVDSWDQVDSRKPDREKWRKRDDTNSIPSTSRSFEESQSIRNNLMKLKKKYDYLTENDMEIPEKLIEELKKARIERAKFSEN</sequence>
<feature type="compositionally biased region" description="Basic and acidic residues" evidence="1">
    <location>
        <begin position="374"/>
        <end position="390"/>
    </location>
</feature>
<evidence type="ECO:0000256" key="1">
    <source>
        <dbReference type="SAM" id="MobiDB-lite"/>
    </source>
</evidence>
<feature type="compositionally biased region" description="Polar residues" evidence="1">
    <location>
        <begin position="391"/>
        <end position="404"/>
    </location>
</feature>
<protein>
    <submittedName>
        <fullName evidence="2">Uncharacterized protein</fullName>
    </submittedName>
</protein>
<feature type="compositionally biased region" description="Basic and acidic residues" evidence="1">
    <location>
        <begin position="355"/>
        <end position="367"/>
    </location>
</feature>
<proteinExistence type="predicted"/>
<gene>
    <name evidence="2" type="ORF">CAMP_LOCUS12224</name>
</gene>
<keyword evidence="3" id="KW-1185">Reference proteome</keyword>
<evidence type="ECO:0000313" key="3">
    <source>
        <dbReference type="Proteomes" id="UP001152747"/>
    </source>
</evidence>
<name>A0A9P1ISZ3_9PELO</name>
<evidence type="ECO:0000313" key="2">
    <source>
        <dbReference type="EMBL" id="CAI5449587.1"/>
    </source>
</evidence>
<feature type="region of interest" description="Disordered" evidence="1">
    <location>
        <begin position="355"/>
        <end position="404"/>
    </location>
</feature>
<comment type="caution">
    <text evidence="2">The sequence shown here is derived from an EMBL/GenBank/DDBJ whole genome shotgun (WGS) entry which is preliminary data.</text>
</comment>
<reference evidence="2" key="1">
    <citation type="submission" date="2022-11" db="EMBL/GenBank/DDBJ databases">
        <authorList>
            <person name="Kikuchi T."/>
        </authorList>
    </citation>
    <scope>NUCLEOTIDE SEQUENCE</scope>
    <source>
        <strain evidence="2">PS1010</strain>
    </source>
</reference>
<accession>A0A9P1ISZ3</accession>
<dbReference type="EMBL" id="CANHGI010000004">
    <property type="protein sequence ID" value="CAI5449587.1"/>
    <property type="molecule type" value="Genomic_DNA"/>
</dbReference>
<dbReference type="AlphaFoldDB" id="A0A9P1ISZ3"/>
<dbReference type="Proteomes" id="UP001152747">
    <property type="component" value="Unassembled WGS sequence"/>
</dbReference>
<organism evidence="2 3">
    <name type="scientific">Caenorhabditis angaria</name>
    <dbReference type="NCBI Taxonomy" id="860376"/>
    <lineage>
        <taxon>Eukaryota</taxon>
        <taxon>Metazoa</taxon>
        <taxon>Ecdysozoa</taxon>
        <taxon>Nematoda</taxon>
        <taxon>Chromadorea</taxon>
        <taxon>Rhabditida</taxon>
        <taxon>Rhabditina</taxon>
        <taxon>Rhabditomorpha</taxon>
        <taxon>Rhabditoidea</taxon>
        <taxon>Rhabditidae</taxon>
        <taxon>Peloderinae</taxon>
        <taxon>Caenorhabditis</taxon>
    </lineage>
</organism>